<dbReference type="Pfam" id="PF00498">
    <property type="entry name" value="FHA"/>
    <property type="match status" value="1"/>
</dbReference>
<name>A0ABQ9Z6L6_9CRUS</name>
<evidence type="ECO:0000256" key="1">
    <source>
        <dbReference type="SAM" id="MobiDB-lite"/>
    </source>
</evidence>
<evidence type="ECO:0000313" key="4">
    <source>
        <dbReference type="Proteomes" id="UP001234178"/>
    </source>
</evidence>
<feature type="compositionally biased region" description="Low complexity" evidence="1">
    <location>
        <begin position="708"/>
        <end position="724"/>
    </location>
</feature>
<dbReference type="SMART" id="SM00240">
    <property type="entry name" value="FHA"/>
    <property type="match status" value="1"/>
</dbReference>
<reference evidence="3 4" key="1">
    <citation type="journal article" date="2023" name="Nucleic Acids Res.">
        <title>The hologenome of Daphnia magna reveals possible DNA methylation and microbiome-mediated evolution of the host genome.</title>
        <authorList>
            <person name="Chaturvedi A."/>
            <person name="Li X."/>
            <person name="Dhandapani V."/>
            <person name="Marshall H."/>
            <person name="Kissane S."/>
            <person name="Cuenca-Cambronero M."/>
            <person name="Asole G."/>
            <person name="Calvet F."/>
            <person name="Ruiz-Romero M."/>
            <person name="Marangio P."/>
            <person name="Guigo R."/>
            <person name="Rago D."/>
            <person name="Mirbahai L."/>
            <person name="Eastwood N."/>
            <person name="Colbourne J.K."/>
            <person name="Zhou J."/>
            <person name="Mallon E."/>
            <person name="Orsini L."/>
        </authorList>
    </citation>
    <scope>NUCLEOTIDE SEQUENCE [LARGE SCALE GENOMIC DNA]</scope>
    <source>
        <strain evidence="3">LRV0_1</strain>
    </source>
</reference>
<feature type="compositionally biased region" description="Polar residues" evidence="1">
    <location>
        <begin position="624"/>
        <end position="636"/>
    </location>
</feature>
<keyword evidence="4" id="KW-1185">Reference proteome</keyword>
<feature type="compositionally biased region" description="Basic and acidic residues" evidence="1">
    <location>
        <begin position="666"/>
        <end position="687"/>
    </location>
</feature>
<feature type="region of interest" description="Disordered" evidence="1">
    <location>
        <begin position="512"/>
        <end position="567"/>
    </location>
</feature>
<dbReference type="EMBL" id="JAOYFB010000002">
    <property type="protein sequence ID" value="KAK4008532.1"/>
    <property type="molecule type" value="Genomic_DNA"/>
</dbReference>
<sequence length="1085" mass="120506">MYRELELHNLLHSLSIDVKSNPKIHVDGRNFPLNLRLTIGRKAGGAVDIVCNGKTVSREHCVLKYVDNCWTIEDLKSLNGVYLNKSRIPANTPTSMHEGCVLGVGAVDSSELDYYIFDLLKNTVKSESEDDDAVKIFELPIPAAITDTTPCDPLEKTSSKAGPLSEGNSNLLENPVDRLNNNVVVPSASGAVESVQRGSSNFLLEEPPRKQPVIPEKPVTPEEVLPAKNLPVVAEKHSTHLDSPTQGGPEKEFLVRNQYEDNDTSSALTNSRRPYLDDVKLKLDCRVVIEGLPKHFTVSGTNVTCSKTHTKKRVKGKRRLLYILDTESEGEEILENDNHHPKNPPVKAESKGKQLKNVINLEEPTSSLDDYSDEDGVILSPILSTSNASSNHLVTKSKFVEEKLSSAMEAEQKMFSDDSDTKRRMLPAPSMRVENFEEFVGDCEILKVDTATSSSSDEEDNRFFPELSQAFLNEIAQEESDEEQTNLSRKISERGTDVDKLNTLVKSGRFIPKGKMTLPTEPLTLNNPPRGRFTLATAGTSARRESENQSEPEETEDQRKKPAVSNVVTPRTAKIIPIRPQVSRKRKQISSIASVREKMCKDQGMESYVRCVHDATKKTDDRPSTSSLPIQVSQKKISPPKPRIEVSKVPKSSTPNSVKAKVTKKSRGDMFLKDLVGEEQMSKEGAKKGPTSALSGFCIPKQSKSTVESSSNGQEASSSSGASAQKRKHPDHDEDRLNQAEANAVDESTSVSYAFKKPQKRVARRTNSCDDDDRNGGSLSSKFPNRRHDRPRDEALPLGRNKKWGPPNGIKNVPREDVASRHAGNREPTPHSGAQDNQQSNHEEVGSSAQHDETIQLPMPDCEKRIRSLSLSASENGNHGILRYHGWNNVSKRRKKVSFVEENNKIYEIEARAPTPPLPSRTPVRSIDHTALTHDKLCRICCWNYNWIAQQKLQQQQKNDEPPPLLAAANRENGQSLPALSLLPVVSAYDSLEAYCTIFQSLMFHETWAILCKDMESSPSTSIRVLVCSKPKSCNGFAILQCEALAATRINEKDLVTITVPIAPQEPPAKYFGVVDQLVLRNWRK</sequence>
<feature type="compositionally biased region" description="Basic and acidic residues" evidence="1">
    <location>
        <begin position="813"/>
        <end position="829"/>
    </location>
</feature>
<evidence type="ECO:0000313" key="3">
    <source>
        <dbReference type="EMBL" id="KAK4008532.1"/>
    </source>
</evidence>
<dbReference type="Proteomes" id="UP001234178">
    <property type="component" value="Unassembled WGS sequence"/>
</dbReference>
<dbReference type="SUPFAM" id="SSF49879">
    <property type="entry name" value="SMAD/FHA domain"/>
    <property type="match status" value="1"/>
</dbReference>
<gene>
    <name evidence="3" type="ORF">OUZ56_013666</name>
</gene>
<accession>A0ABQ9Z6L6</accession>
<dbReference type="PROSITE" id="PS50006">
    <property type="entry name" value="FHA_DOMAIN"/>
    <property type="match status" value="1"/>
</dbReference>
<protein>
    <recommendedName>
        <fullName evidence="2">FHA domain-containing protein</fullName>
    </recommendedName>
</protein>
<feature type="domain" description="FHA" evidence="2">
    <location>
        <begin position="37"/>
        <end position="88"/>
    </location>
</feature>
<dbReference type="Gene3D" id="2.60.200.20">
    <property type="match status" value="1"/>
</dbReference>
<organism evidence="3 4">
    <name type="scientific">Daphnia magna</name>
    <dbReference type="NCBI Taxonomy" id="35525"/>
    <lineage>
        <taxon>Eukaryota</taxon>
        <taxon>Metazoa</taxon>
        <taxon>Ecdysozoa</taxon>
        <taxon>Arthropoda</taxon>
        <taxon>Crustacea</taxon>
        <taxon>Branchiopoda</taxon>
        <taxon>Diplostraca</taxon>
        <taxon>Cladocera</taxon>
        <taxon>Anomopoda</taxon>
        <taxon>Daphniidae</taxon>
        <taxon>Daphnia</taxon>
    </lineage>
</organism>
<feature type="compositionally biased region" description="Basic and acidic residues" evidence="1">
    <location>
        <begin position="841"/>
        <end position="854"/>
    </location>
</feature>
<evidence type="ECO:0000259" key="2">
    <source>
        <dbReference type="PROSITE" id="PS50006"/>
    </source>
</evidence>
<feature type="region of interest" description="Disordered" evidence="1">
    <location>
        <begin position="148"/>
        <end position="174"/>
    </location>
</feature>
<feature type="region of interest" description="Disordered" evidence="1">
    <location>
        <begin position="615"/>
        <end position="857"/>
    </location>
</feature>
<feature type="compositionally biased region" description="Low complexity" evidence="1">
    <location>
        <begin position="517"/>
        <end position="529"/>
    </location>
</feature>
<proteinExistence type="predicted"/>
<feature type="region of interest" description="Disordered" evidence="1">
    <location>
        <begin position="334"/>
        <end position="353"/>
    </location>
</feature>
<dbReference type="InterPro" id="IPR000253">
    <property type="entry name" value="FHA_dom"/>
</dbReference>
<comment type="caution">
    <text evidence="3">The sequence shown here is derived from an EMBL/GenBank/DDBJ whole genome shotgun (WGS) entry which is preliminary data.</text>
</comment>
<dbReference type="InterPro" id="IPR008984">
    <property type="entry name" value="SMAD_FHA_dom_sf"/>
</dbReference>